<gene>
    <name evidence="2" type="ORF">NliqN6_2133</name>
</gene>
<dbReference type="EMBL" id="BLZA01000013">
    <property type="protein sequence ID" value="GHJ85731.1"/>
    <property type="molecule type" value="Genomic_DNA"/>
</dbReference>
<evidence type="ECO:0000256" key="1">
    <source>
        <dbReference type="SAM" id="MobiDB-lite"/>
    </source>
</evidence>
<feature type="region of interest" description="Disordered" evidence="1">
    <location>
        <begin position="1"/>
        <end position="50"/>
    </location>
</feature>
<evidence type="ECO:0000313" key="3">
    <source>
        <dbReference type="Proteomes" id="UP000620104"/>
    </source>
</evidence>
<dbReference type="Proteomes" id="UP000620104">
    <property type="component" value="Unassembled WGS sequence"/>
</dbReference>
<comment type="caution">
    <text evidence="2">The sequence shown here is derived from an EMBL/GenBank/DDBJ whole genome shotgun (WGS) entry which is preliminary data.</text>
</comment>
<feature type="compositionally biased region" description="Polar residues" evidence="1">
    <location>
        <begin position="15"/>
        <end position="26"/>
    </location>
</feature>
<proteinExistence type="predicted"/>
<sequence>MTNEALEARAPPETLSVSSATLANSTCKRRGMDGSAAQGETSATESEGEEDIVYQMRGLRGLGAAPETVASRQRFRDKKDNASFVPDYVHDDPSEEGESQAYLTAEEDSDEAAATISRHKSRLSNESVSLSTQHPSMWYSRPLTRRTTSASHFKPESDTRQGRSRQPWNNRSRRANRPGHHGAKKERVLTDFGRKPADSGRTREQVDKMEALHRGILDGSPYYIPRNEVVDHPPAIVDEISDADSQKHLKQKSIDAPFDLEAFKEVNGGPPCFVFHLSGSCADKTCHKLHETVKLSKTEKAQLRRFVRSLPCPNGIQCSPMTVSNCPFIHTCLFSRDCANRGCGFHAPEFKGEGHRANRTSNLYAETTSTSAYAKLLVERRTFLLEKRDISEVLRSGGFGRDE</sequence>
<feature type="compositionally biased region" description="Basic and acidic residues" evidence="1">
    <location>
        <begin position="185"/>
        <end position="203"/>
    </location>
</feature>
<name>A0A8H3TRP8_9TREE</name>
<dbReference type="AlphaFoldDB" id="A0A8H3TRP8"/>
<reference evidence="2" key="1">
    <citation type="submission" date="2020-07" db="EMBL/GenBank/DDBJ databases">
        <title>Draft Genome Sequence of a Deep-Sea Yeast, Naganishia (Cryptococcus) liquefaciens strain N6.</title>
        <authorList>
            <person name="Han Y.W."/>
            <person name="Kajitani R."/>
            <person name="Morimoto H."/>
            <person name="Parhat M."/>
            <person name="Tsubouchi H."/>
            <person name="Bakenova O."/>
            <person name="Ogata M."/>
            <person name="Argunhan B."/>
            <person name="Aoki R."/>
            <person name="Kajiwara S."/>
            <person name="Itoh T."/>
            <person name="Iwasaki H."/>
        </authorList>
    </citation>
    <scope>NUCLEOTIDE SEQUENCE</scope>
    <source>
        <strain evidence="2">N6</strain>
    </source>
</reference>
<feature type="compositionally biased region" description="Basic residues" evidence="1">
    <location>
        <begin position="171"/>
        <end position="184"/>
    </location>
</feature>
<keyword evidence="3" id="KW-1185">Reference proteome</keyword>
<protein>
    <submittedName>
        <fullName evidence="2">Uncharacterized protein</fullName>
    </submittedName>
</protein>
<accession>A0A8H3TRP8</accession>
<organism evidence="2 3">
    <name type="scientific">Naganishia liquefaciens</name>
    <dbReference type="NCBI Taxonomy" id="104408"/>
    <lineage>
        <taxon>Eukaryota</taxon>
        <taxon>Fungi</taxon>
        <taxon>Dikarya</taxon>
        <taxon>Basidiomycota</taxon>
        <taxon>Agaricomycotina</taxon>
        <taxon>Tremellomycetes</taxon>
        <taxon>Filobasidiales</taxon>
        <taxon>Filobasidiaceae</taxon>
        <taxon>Naganishia</taxon>
    </lineage>
</organism>
<feature type="region of interest" description="Disordered" evidence="1">
    <location>
        <begin position="65"/>
        <end position="203"/>
    </location>
</feature>
<evidence type="ECO:0000313" key="2">
    <source>
        <dbReference type="EMBL" id="GHJ85731.1"/>
    </source>
</evidence>
<feature type="compositionally biased region" description="Polar residues" evidence="1">
    <location>
        <begin position="124"/>
        <end position="135"/>
    </location>
</feature>